<sequence length="318" mass="36122">MICNGGNCIYINNMTSESRGSSKPCACKGIRSCLLCERDSPSTPRSVSVTSSWSADTHDVKDRKEATKQIYVYCHRCRRAHIAPWTATPSLKDVINHAELNCSPSDSDLPLQGIHLFENFISADEEKELCDRINCTAWVVSQSGRRKQDYGPKVNFKRKKVKLASFSGLPSYSEPFIQRMLQLPQLSDFTPVELCNLEYSRERGSAIDAHFDDFWLWGERLLTINMVSDTVYTMTNEGLPRTEILIHFPRFAFIVMMGEARYEWKHAIQRTHVAQRRMATTIRELTPEFLPGGKQEDVGREILDLALTYKGRAVGSAS</sequence>
<dbReference type="FunFam" id="2.60.120.590:FF:000019">
    <property type="entry name" value="DNA N6-methyl adenine demethylase"/>
    <property type="match status" value="1"/>
</dbReference>
<reference evidence="4" key="1">
    <citation type="submission" date="2012-12" db="EMBL/GenBank/DDBJ databases">
        <authorList>
            <person name="Hellsten U."/>
            <person name="Grimwood J."/>
            <person name="Chapman J.A."/>
            <person name="Shapiro H."/>
            <person name="Aerts A."/>
            <person name="Otillar R.P."/>
            <person name="Terry A.Y."/>
            <person name="Boore J.L."/>
            <person name="Simakov O."/>
            <person name="Marletaz F."/>
            <person name="Cho S.-J."/>
            <person name="Edsinger-Gonzales E."/>
            <person name="Havlak P."/>
            <person name="Kuo D.-H."/>
            <person name="Larsson T."/>
            <person name="Lv J."/>
            <person name="Arendt D."/>
            <person name="Savage R."/>
            <person name="Osoegawa K."/>
            <person name="de Jong P."/>
            <person name="Lindberg D.R."/>
            <person name="Seaver E.C."/>
            <person name="Weisblat D.A."/>
            <person name="Putnam N.H."/>
            <person name="Grigoriev I.V."/>
            <person name="Rokhsar D.S."/>
        </authorList>
    </citation>
    <scope>NUCLEOTIDE SEQUENCE</scope>
    <source>
        <strain evidence="4">I ESC-2004</strain>
    </source>
</reference>
<gene>
    <name evidence="2" type="ORF">CAPTEDRAFT_150134</name>
</gene>
<evidence type="ECO:0000313" key="3">
    <source>
        <dbReference type="EnsemblMetazoa" id="CapteP150134"/>
    </source>
</evidence>
<proteinExistence type="predicted"/>
<dbReference type="SUPFAM" id="SSF51197">
    <property type="entry name" value="Clavaminate synthase-like"/>
    <property type="match status" value="1"/>
</dbReference>
<dbReference type="EnsemblMetazoa" id="CapteT150134">
    <property type="protein sequence ID" value="CapteP150134"/>
    <property type="gene ID" value="CapteG150134"/>
</dbReference>
<dbReference type="InterPro" id="IPR037151">
    <property type="entry name" value="AlkB-like_sf"/>
</dbReference>
<evidence type="ECO:0000313" key="2">
    <source>
        <dbReference type="EMBL" id="ELU08273.1"/>
    </source>
</evidence>
<dbReference type="HOGENOM" id="CLU_060545_0_0_1"/>
<dbReference type="GO" id="GO:0032451">
    <property type="term" value="F:demethylase activity"/>
    <property type="evidence" value="ECO:0007669"/>
    <property type="project" value="TreeGrafter"/>
</dbReference>
<dbReference type="STRING" id="283909.R7UQ80"/>
<reference evidence="3" key="3">
    <citation type="submission" date="2015-06" db="UniProtKB">
        <authorList>
            <consortium name="EnsemblMetazoa"/>
        </authorList>
    </citation>
    <scope>IDENTIFICATION</scope>
</reference>
<dbReference type="OrthoDB" id="442860at2759"/>
<dbReference type="GO" id="GO:0016491">
    <property type="term" value="F:oxidoreductase activity"/>
    <property type="evidence" value="ECO:0007669"/>
    <property type="project" value="TreeGrafter"/>
</dbReference>
<comment type="cofactor">
    <cofactor evidence="1">
        <name>Fe(2+)</name>
        <dbReference type="ChEBI" id="CHEBI:29033"/>
    </cofactor>
</comment>
<dbReference type="Proteomes" id="UP000014760">
    <property type="component" value="Unassembled WGS sequence"/>
</dbReference>
<keyword evidence="4" id="KW-1185">Reference proteome</keyword>
<reference evidence="2 4" key="2">
    <citation type="journal article" date="2013" name="Nature">
        <title>Insights into bilaterian evolution from three spiralian genomes.</title>
        <authorList>
            <person name="Simakov O."/>
            <person name="Marletaz F."/>
            <person name="Cho S.J."/>
            <person name="Edsinger-Gonzales E."/>
            <person name="Havlak P."/>
            <person name="Hellsten U."/>
            <person name="Kuo D.H."/>
            <person name="Larsson T."/>
            <person name="Lv J."/>
            <person name="Arendt D."/>
            <person name="Savage R."/>
            <person name="Osoegawa K."/>
            <person name="de Jong P."/>
            <person name="Grimwood J."/>
            <person name="Chapman J.A."/>
            <person name="Shapiro H."/>
            <person name="Aerts A."/>
            <person name="Otillar R.P."/>
            <person name="Terry A.Y."/>
            <person name="Boore J.L."/>
            <person name="Grigoriev I.V."/>
            <person name="Lindberg D.R."/>
            <person name="Seaver E.C."/>
            <person name="Weisblat D.A."/>
            <person name="Putnam N.H."/>
            <person name="Rokhsar D.S."/>
        </authorList>
    </citation>
    <scope>NUCLEOTIDE SEQUENCE</scope>
    <source>
        <strain evidence="2 4">I ESC-2004</strain>
    </source>
</reference>
<evidence type="ECO:0000256" key="1">
    <source>
        <dbReference type="ARBA" id="ARBA00001954"/>
    </source>
</evidence>
<name>R7UQ80_CAPTE</name>
<dbReference type="PANTHER" id="PTHR12463">
    <property type="entry name" value="OXYGENASE-RELATED"/>
    <property type="match status" value="1"/>
</dbReference>
<evidence type="ECO:0000313" key="4">
    <source>
        <dbReference type="Proteomes" id="UP000014760"/>
    </source>
</evidence>
<dbReference type="OMA" id="MNTLRPC"/>
<evidence type="ECO:0008006" key="5">
    <source>
        <dbReference type="Google" id="ProtNLM"/>
    </source>
</evidence>
<dbReference type="GO" id="GO:0070988">
    <property type="term" value="P:demethylation"/>
    <property type="evidence" value="ECO:0007669"/>
    <property type="project" value="InterPro"/>
</dbReference>
<dbReference type="EMBL" id="AMQN01006811">
    <property type="status" value="NOT_ANNOTATED_CDS"/>
    <property type="molecule type" value="Genomic_DNA"/>
</dbReference>
<dbReference type="FunCoup" id="R7UQ80">
    <property type="interactions" value="1324"/>
</dbReference>
<dbReference type="InterPro" id="IPR032857">
    <property type="entry name" value="ALKBH4"/>
</dbReference>
<protein>
    <recommendedName>
        <fullName evidence="5">Fe2OG dioxygenase domain-containing protein</fullName>
    </recommendedName>
</protein>
<accession>R7UQ80</accession>
<dbReference type="Gene3D" id="2.60.120.590">
    <property type="entry name" value="Alpha-ketoglutarate-dependent dioxygenase AlkB-like"/>
    <property type="match status" value="1"/>
</dbReference>
<organism evidence="2">
    <name type="scientific">Capitella teleta</name>
    <name type="common">Polychaete worm</name>
    <dbReference type="NCBI Taxonomy" id="283909"/>
    <lineage>
        <taxon>Eukaryota</taxon>
        <taxon>Metazoa</taxon>
        <taxon>Spiralia</taxon>
        <taxon>Lophotrochozoa</taxon>
        <taxon>Annelida</taxon>
        <taxon>Polychaeta</taxon>
        <taxon>Sedentaria</taxon>
        <taxon>Scolecida</taxon>
        <taxon>Capitellidae</taxon>
        <taxon>Capitella</taxon>
    </lineage>
</organism>
<dbReference type="EMBL" id="KB299181">
    <property type="protein sequence ID" value="ELU08273.1"/>
    <property type="molecule type" value="Genomic_DNA"/>
</dbReference>
<dbReference type="AlphaFoldDB" id="R7UQ80"/>
<dbReference type="PANTHER" id="PTHR12463:SF0">
    <property type="entry name" value="ALPHA-KETOGLUTARATE-DEPENDENT DIOXYGENASE ALKB HOMOLOG 4"/>
    <property type="match status" value="1"/>
</dbReference>